<reference evidence="3 4" key="1">
    <citation type="submission" date="2018-07" db="EMBL/GenBank/DDBJ databases">
        <title>Corallincola holothuriorum sp. nov., a new facultative anaerobe isolated from sea cucumber Apostichopus japonicus.</title>
        <authorList>
            <person name="Xia H."/>
        </authorList>
    </citation>
    <scope>NUCLEOTIDE SEQUENCE [LARGE SCALE GENOMIC DNA]</scope>
    <source>
        <strain evidence="3 4">C4</strain>
    </source>
</reference>
<evidence type="ECO:0000256" key="1">
    <source>
        <dbReference type="ARBA" id="ARBA00023231"/>
    </source>
</evidence>
<keyword evidence="4" id="KW-1185">Reference proteome</keyword>
<dbReference type="Pfam" id="PF20543">
    <property type="entry name" value="CowN"/>
    <property type="match status" value="1"/>
</dbReference>
<evidence type="ECO:0000313" key="3">
    <source>
        <dbReference type="EMBL" id="RCU52937.1"/>
    </source>
</evidence>
<dbReference type="InterPro" id="IPR024899">
    <property type="entry name" value="CowN"/>
</dbReference>
<comment type="similarity">
    <text evidence="2">Belongs to the CowN family.</text>
</comment>
<sequence>MACACKQHKAAESDKSEPAVDRYVSFAGIDCEGNAQKLMDHLLALTEQPGVGNAFWDKFRQQYVDYLAGKGLKHDPLYLLHANVFYIRDLFEEQGDEQGLQALDQLEELCF</sequence>
<comment type="caution">
    <text evidence="3">The sequence shown here is derived from an EMBL/GenBank/DDBJ whole genome shotgun (WGS) entry which is preliminary data.</text>
</comment>
<keyword evidence="1 2" id="KW-0535">Nitrogen fixation</keyword>
<gene>
    <name evidence="2" type="primary">cowN</name>
    <name evidence="3" type="ORF">DU002_00610</name>
</gene>
<proteinExistence type="inferred from homology"/>
<comment type="function">
    <text evidence="2">Is required to sustain N(2)-dependent growth in the presence of low levels of carbon monoxide (CO). Probably acts by protecting the N(2) fixation ability of the nitrogenase complex, which is inactivated in the presence of CO.</text>
</comment>
<dbReference type="AlphaFoldDB" id="A0A368NQU2"/>
<evidence type="ECO:0000256" key="2">
    <source>
        <dbReference type="HAMAP-Rule" id="MF_02117"/>
    </source>
</evidence>
<dbReference type="EMBL" id="QPID01000001">
    <property type="protein sequence ID" value="RCU52937.1"/>
    <property type="molecule type" value="Genomic_DNA"/>
</dbReference>
<name>A0A368NQU2_9GAMM</name>
<dbReference type="Proteomes" id="UP000252558">
    <property type="component" value="Unassembled WGS sequence"/>
</dbReference>
<dbReference type="HAMAP" id="MF_02117">
    <property type="entry name" value="CowN"/>
    <property type="match status" value="1"/>
</dbReference>
<organism evidence="3 4">
    <name type="scientific">Corallincola holothuriorum</name>
    <dbReference type="NCBI Taxonomy" id="2282215"/>
    <lineage>
        <taxon>Bacteria</taxon>
        <taxon>Pseudomonadati</taxon>
        <taxon>Pseudomonadota</taxon>
        <taxon>Gammaproteobacteria</taxon>
        <taxon>Alteromonadales</taxon>
        <taxon>Psychromonadaceae</taxon>
        <taxon>Corallincola</taxon>
    </lineage>
</organism>
<dbReference type="NCBIfam" id="NF033689">
    <property type="entry name" value="N2Fix_CO_CowN"/>
    <property type="match status" value="1"/>
</dbReference>
<dbReference type="GO" id="GO:0009399">
    <property type="term" value="P:nitrogen fixation"/>
    <property type="evidence" value="ECO:0007669"/>
    <property type="project" value="UniProtKB-UniRule"/>
</dbReference>
<accession>A0A368NQU2</accession>
<evidence type="ECO:0000313" key="4">
    <source>
        <dbReference type="Proteomes" id="UP000252558"/>
    </source>
</evidence>
<protein>
    <recommendedName>
        <fullName evidence="2">N(2)-fixation sustaining protein CowN</fullName>
    </recommendedName>
    <alternativeName>
        <fullName evidence="2">CO weal-nitrogenase</fullName>
    </alternativeName>
</protein>
<dbReference type="OrthoDB" id="7689335at2"/>